<evidence type="ECO:0000256" key="8">
    <source>
        <dbReference type="ARBA" id="ARBA00022741"/>
    </source>
</evidence>
<keyword evidence="4 15" id="KW-1003">Cell membrane</keyword>
<dbReference type="NCBIfam" id="TIGR01494">
    <property type="entry name" value="ATPase_P-type"/>
    <property type="match status" value="1"/>
</dbReference>
<dbReference type="GO" id="GO:0005507">
    <property type="term" value="F:copper ion binding"/>
    <property type="evidence" value="ECO:0007669"/>
    <property type="project" value="TreeGrafter"/>
</dbReference>
<evidence type="ECO:0000256" key="10">
    <source>
        <dbReference type="ARBA" id="ARBA00022842"/>
    </source>
</evidence>
<evidence type="ECO:0000256" key="5">
    <source>
        <dbReference type="ARBA" id="ARBA00022553"/>
    </source>
</evidence>
<dbReference type="InterPro" id="IPR059000">
    <property type="entry name" value="ATPase_P-type_domA"/>
</dbReference>
<feature type="compositionally biased region" description="Polar residues" evidence="16">
    <location>
        <begin position="745"/>
        <end position="760"/>
    </location>
</feature>
<keyword evidence="5" id="KW-0597">Phosphoprotein</keyword>
<dbReference type="Gene3D" id="3.40.1110.10">
    <property type="entry name" value="Calcium-transporting ATPase, cytoplasmic domain N"/>
    <property type="match status" value="1"/>
</dbReference>
<feature type="transmembrane region" description="Helical" evidence="15">
    <location>
        <begin position="207"/>
        <end position="225"/>
    </location>
</feature>
<dbReference type="SUPFAM" id="SSF81653">
    <property type="entry name" value="Calcium ATPase, transduction domain A"/>
    <property type="match status" value="1"/>
</dbReference>
<keyword evidence="12 15" id="KW-1133">Transmembrane helix</keyword>
<evidence type="ECO:0000313" key="19">
    <source>
        <dbReference type="Proteomes" id="UP000199040"/>
    </source>
</evidence>
<dbReference type="RefSeq" id="WP_092847187.1">
    <property type="nucleotide sequence ID" value="NZ_FOPY01000009.1"/>
</dbReference>
<dbReference type="Gene3D" id="3.30.70.100">
    <property type="match status" value="1"/>
</dbReference>
<name>A0A1I3CUJ3_9GAMM</name>
<dbReference type="PROSITE" id="PS01047">
    <property type="entry name" value="HMA_1"/>
    <property type="match status" value="1"/>
</dbReference>
<dbReference type="InterPro" id="IPR036163">
    <property type="entry name" value="HMA_dom_sf"/>
</dbReference>
<dbReference type="InterPro" id="IPR017969">
    <property type="entry name" value="Heavy-metal-associated_CS"/>
</dbReference>
<organism evidence="18 19">
    <name type="scientific">Modicisalibacter xianhensis</name>
    <dbReference type="NCBI Taxonomy" id="442341"/>
    <lineage>
        <taxon>Bacteria</taxon>
        <taxon>Pseudomonadati</taxon>
        <taxon>Pseudomonadota</taxon>
        <taxon>Gammaproteobacteria</taxon>
        <taxon>Oceanospirillales</taxon>
        <taxon>Halomonadaceae</taxon>
        <taxon>Modicisalibacter</taxon>
    </lineage>
</organism>
<dbReference type="PANTHER" id="PTHR43520">
    <property type="entry name" value="ATP7, ISOFORM B"/>
    <property type="match status" value="1"/>
</dbReference>
<dbReference type="InterPro" id="IPR023298">
    <property type="entry name" value="ATPase_P-typ_TM_dom_sf"/>
</dbReference>
<dbReference type="GO" id="GO:0016887">
    <property type="term" value="F:ATP hydrolysis activity"/>
    <property type="evidence" value="ECO:0007669"/>
    <property type="project" value="InterPro"/>
</dbReference>
<dbReference type="Gene3D" id="3.40.50.1000">
    <property type="entry name" value="HAD superfamily/HAD-like"/>
    <property type="match status" value="1"/>
</dbReference>
<feature type="transmembrane region" description="Helical" evidence="15">
    <location>
        <begin position="179"/>
        <end position="201"/>
    </location>
</feature>
<accession>A0A1I3CUJ3</accession>
<feature type="transmembrane region" description="Helical" evidence="15">
    <location>
        <begin position="694"/>
        <end position="711"/>
    </location>
</feature>
<sequence>MSQLLHDSARPGIDSSDHGASSTPTECDAIFVVQGMWCSSCAFAVEHFLKKQPGVLDASVNFVTATALVRWLPATTNQTQLEQRVSSLGYRLTTQATAQESRERMSRTRRGLIVRLGVSIAFGMWTLMASALHYFNYGLGQQVDWFIALMAALLALPVVGYAGLPFYQAAWRTLRAGHPGMDVLVSLGVISAMTFSVWQLWRGSSDVYADTAVMLVTLLLAGRLVELASRQTGMEALSSLDDLTPERARVWRDGHWASLPLDIVQRGDRVSVDAQATLPFDGTLEDAHALIDRAMLTGETTPVLMTRGDRVEAGCVNTGSSLTLRVDAELGQRYIDSLRNRTLQLHARKGEFQKVSDSVARWLPSAALGLAAVTFMVVSVRGIELDEAFAWALSVLIVACPCAVGLAIPVVTQAATTRGLRQGIVFKDLSAFEMLARARSIAFDKTGTLTTGQLGIREIQTAHDIEADEVLRLAAQAEQGITHPLAQTLRRHAIQRGLTLEDGLPTTHYPSQGVIVHKPREEILHVGSPRWLEEQGIDMPPDTEATGKLVGVARGRHWLGTLILDETLTPDAAEAVAHFRDASFTLALLSGDRAANVHALGYRGGFRRSERFAELTPDAKARLLATLPKPSMFVGDGINDTLALATATTGISVAGATPQARDIASVSLLTTGIGQVWKAHRLASSAYRLMRQNLAFSVAYNVLALSLAMWMPIPPVIAAAAMALSSVSVLANAARLYIPSDDDTQAQMGSSSSGQTNQASKPEAIV</sequence>
<feature type="region of interest" description="Disordered" evidence="16">
    <location>
        <begin position="1"/>
        <end position="23"/>
    </location>
</feature>
<keyword evidence="3" id="KW-0813">Transport</keyword>
<dbReference type="Pfam" id="PF00702">
    <property type="entry name" value="Hydrolase"/>
    <property type="match status" value="1"/>
</dbReference>
<evidence type="ECO:0000256" key="3">
    <source>
        <dbReference type="ARBA" id="ARBA00022448"/>
    </source>
</evidence>
<dbReference type="InterPro" id="IPR023299">
    <property type="entry name" value="ATPase_P-typ_cyto_dom_N"/>
</dbReference>
<dbReference type="Proteomes" id="UP000199040">
    <property type="component" value="Unassembled WGS sequence"/>
</dbReference>
<feature type="transmembrane region" description="Helical" evidence="15">
    <location>
        <begin position="362"/>
        <end position="383"/>
    </location>
</feature>
<dbReference type="Pfam" id="PF00122">
    <property type="entry name" value="E1-E2_ATPase"/>
    <property type="match status" value="1"/>
</dbReference>
<dbReference type="InterPro" id="IPR023214">
    <property type="entry name" value="HAD_sf"/>
</dbReference>
<protein>
    <submittedName>
        <fullName evidence="18">Cu+-exporting ATPase</fullName>
    </submittedName>
</protein>
<dbReference type="InterPro" id="IPR006121">
    <property type="entry name" value="HMA_dom"/>
</dbReference>
<proteinExistence type="inferred from homology"/>
<dbReference type="InterPro" id="IPR027256">
    <property type="entry name" value="P-typ_ATPase_IB"/>
</dbReference>
<feature type="transmembrane region" description="Helical" evidence="15">
    <location>
        <begin position="389"/>
        <end position="411"/>
    </location>
</feature>
<dbReference type="AlphaFoldDB" id="A0A1I3CUJ3"/>
<evidence type="ECO:0000256" key="15">
    <source>
        <dbReference type="RuleBase" id="RU362081"/>
    </source>
</evidence>
<evidence type="ECO:0000256" key="14">
    <source>
        <dbReference type="ARBA" id="ARBA00023136"/>
    </source>
</evidence>
<keyword evidence="9 15" id="KW-0067">ATP-binding</keyword>
<dbReference type="PANTHER" id="PTHR43520:SF5">
    <property type="entry name" value="CATION-TRANSPORTING P-TYPE ATPASE-RELATED"/>
    <property type="match status" value="1"/>
</dbReference>
<evidence type="ECO:0000256" key="6">
    <source>
        <dbReference type="ARBA" id="ARBA00022692"/>
    </source>
</evidence>
<dbReference type="InterPro" id="IPR036412">
    <property type="entry name" value="HAD-like_sf"/>
</dbReference>
<evidence type="ECO:0000256" key="16">
    <source>
        <dbReference type="SAM" id="MobiDB-lite"/>
    </source>
</evidence>
<keyword evidence="14 15" id="KW-0472">Membrane</keyword>
<keyword evidence="7 15" id="KW-0479">Metal-binding</keyword>
<dbReference type="GO" id="GO:0005524">
    <property type="term" value="F:ATP binding"/>
    <property type="evidence" value="ECO:0007669"/>
    <property type="project" value="UniProtKB-UniRule"/>
</dbReference>
<dbReference type="InterPro" id="IPR001757">
    <property type="entry name" value="P_typ_ATPase"/>
</dbReference>
<dbReference type="Gene3D" id="2.70.150.10">
    <property type="entry name" value="Calcium-transporting ATPase, cytoplasmic transduction domain A"/>
    <property type="match status" value="1"/>
</dbReference>
<keyword evidence="8 15" id="KW-0547">Nucleotide-binding</keyword>
<dbReference type="GO" id="GO:0055070">
    <property type="term" value="P:copper ion homeostasis"/>
    <property type="evidence" value="ECO:0007669"/>
    <property type="project" value="TreeGrafter"/>
</dbReference>
<dbReference type="SUPFAM" id="SSF56784">
    <property type="entry name" value="HAD-like"/>
    <property type="match status" value="1"/>
</dbReference>
<dbReference type="STRING" id="442341.SAMN04487959_10996"/>
<evidence type="ECO:0000256" key="11">
    <source>
        <dbReference type="ARBA" id="ARBA00022967"/>
    </source>
</evidence>
<evidence type="ECO:0000256" key="7">
    <source>
        <dbReference type="ARBA" id="ARBA00022723"/>
    </source>
</evidence>
<feature type="domain" description="HMA" evidence="17">
    <location>
        <begin position="27"/>
        <end position="93"/>
    </location>
</feature>
<feature type="transmembrane region" description="Helical" evidence="15">
    <location>
        <begin position="112"/>
        <end position="133"/>
    </location>
</feature>
<keyword evidence="19" id="KW-1185">Reference proteome</keyword>
<feature type="transmembrane region" description="Helical" evidence="15">
    <location>
        <begin position="145"/>
        <end position="167"/>
    </location>
</feature>
<keyword evidence="11" id="KW-1278">Translocase</keyword>
<keyword evidence="10" id="KW-0460">Magnesium</keyword>
<evidence type="ECO:0000256" key="12">
    <source>
        <dbReference type="ARBA" id="ARBA00022989"/>
    </source>
</evidence>
<reference evidence="18 19" key="1">
    <citation type="submission" date="2016-10" db="EMBL/GenBank/DDBJ databases">
        <authorList>
            <person name="de Groot N.N."/>
        </authorList>
    </citation>
    <scope>NUCLEOTIDE SEQUENCE [LARGE SCALE GENOMIC DNA]</scope>
    <source>
        <strain evidence="18 19">CGMCC 1.6848</strain>
    </source>
</reference>
<keyword evidence="6 15" id="KW-0812">Transmembrane</keyword>
<comment type="similarity">
    <text evidence="2 15">Belongs to the cation transport ATPase (P-type) (TC 3.A.3) family. Type IB subfamily.</text>
</comment>
<evidence type="ECO:0000313" key="18">
    <source>
        <dbReference type="EMBL" id="SFH78093.1"/>
    </source>
</evidence>
<feature type="transmembrane region" description="Helical" evidence="15">
    <location>
        <begin position="717"/>
        <end position="738"/>
    </location>
</feature>
<evidence type="ECO:0000259" key="17">
    <source>
        <dbReference type="PROSITE" id="PS50846"/>
    </source>
</evidence>
<dbReference type="EMBL" id="FOPY01000009">
    <property type="protein sequence ID" value="SFH78093.1"/>
    <property type="molecule type" value="Genomic_DNA"/>
</dbReference>
<evidence type="ECO:0000256" key="2">
    <source>
        <dbReference type="ARBA" id="ARBA00006024"/>
    </source>
</evidence>
<evidence type="ECO:0000256" key="13">
    <source>
        <dbReference type="ARBA" id="ARBA00023065"/>
    </source>
</evidence>
<dbReference type="PROSITE" id="PS00154">
    <property type="entry name" value="ATPASE_E1_E2"/>
    <property type="match status" value="1"/>
</dbReference>
<dbReference type="CDD" id="cd00371">
    <property type="entry name" value="HMA"/>
    <property type="match status" value="1"/>
</dbReference>
<evidence type="ECO:0000256" key="9">
    <source>
        <dbReference type="ARBA" id="ARBA00022840"/>
    </source>
</evidence>
<dbReference type="PRINTS" id="PR00119">
    <property type="entry name" value="CATATPASE"/>
</dbReference>
<dbReference type="SUPFAM" id="SSF55008">
    <property type="entry name" value="HMA, heavy metal-associated domain"/>
    <property type="match status" value="1"/>
</dbReference>
<feature type="region of interest" description="Disordered" evidence="16">
    <location>
        <begin position="743"/>
        <end position="766"/>
    </location>
</feature>
<dbReference type="PROSITE" id="PS50846">
    <property type="entry name" value="HMA_2"/>
    <property type="match status" value="1"/>
</dbReference>
<dbReference type="NCBIfam" id="TIGR01525">
    <property type="entry name" value="ATPase-IB_hvy"/>
    <property type="match status" value="1"/>
</dbReference>
<gene>
    <name evidence="18" type="ORF">SAMN04487959_10996</name>
</gene>
<dbReference type="Pfam" id="PF00403">
    <property type="entry name" value="HMA"/>
    <property type="match status" value="1"/>
</dbReference>
<comment type="subcellular location">
    <subcellularLocation>
        <location evidence="1">Cell membrane</location>
        <topology evidence="1">Multi-pass membrane protein</topology>
    </subcellularLocation>
</comment>
<evidence type="ECO:0000256" key="4">
    <source>
        <dbReference type="ARBA" id="ARBA00022475"/>
    </source>
</evidence>
<dbReference type="InterPro" id="IPR008250">
    <property type="entry name" value="ATPase_P-typ_transduc_dom_A_sf"/>
</dbReference>
<evidence type="ECO:0000256" key="1">
    <source>
        <dbReference type="ARBA" id="ARBA00004651"/>
    </source>
</evidence>
<keyword evidence="13" id="KW-0406">Ion transport</keyword>
<dbReference type="GO" id="GO:0043682">
    <property type="term" value="F:P-type divalent copper transporter activity"/>
    <property type="evidence" value="ECO:0007669"/>
    <property type="project" value="TreeGrafter"/>
</dbReference>
<dbReference type="SUPFAM" id="SSF81665">
    <property type="entry name" value="Calcium ATPase, transmembrane domain M"/>
    <property type="match status" value="1"/>
</dbReference>
<dbReference type="GO" id="GO:0005886">
    <property type="term" value="C:plasma membrane"/>
    <property type="evidence" value="ECO:0007669"/>
    <property type="project" value="UniProtKB-SubCell"/>
</dbReference>
<dbReference type="InterPro" id="IPR018303">
    <property type="entry name" value="ATPase_P-typ_P_site"/>
</dbReference>